<reference evidence="1" key="1">
    <citation type="submission" date="2019-08" db="EMBL/GenBank/DDBJ databases">
        <authorList>
            <person name="Kucharzyk K."/>
            <person name="Murdoch R.W."/>
            <person name="Higgins S."/>
            <person name="Loffler F."/>
        </authorList>
    </citation>
    <scope>NUCLEOTIDE SEQUENCE</scope>
</reference>
<dbReference type="GO" id="GO:0008830">
    <property type="term" value="F:dTDP-4-dehydrorhamnose 3,5-epimerase activity"/>
    <property type="evidence" value="ECO:0007669"/>
    <property type="project" value="UniProtKB-EC"/>
</dbReference>
<dbReference type="GO" id="GO:0019305">
    <property type="term" value="P:dTDP-rhamnose biosynthetic process"/>
    <property type="evidence" value="ECO:0007669"/>
    <property type="project" value="TreeGrafter"/>
</dbReference>
<dbReference type="CDD" id="cd00438">
    <property type="entry name" value="cupin_RmlC"/>
    <property type="match status" value="1"/>
</dbReference>
<proteinExistence type="predicted"/>
<sequence>MNFIKSQIEGIVTIEPQVFEDDRGFFMETYSKKVFADNGINVEFVQDNHSRSSQGVLRGLHFQKPPFAQDKLIRVTQGEVVDVAVDIRPNSPTFGKWEAAHLSAENKKMFFIPRGFAHGFYVISETVDFIYKCSNFYNKESESGILWNDPELNISWFTDGNPILSPKDQAWPTLAQAKEDLLKISW</sequence>
<organism evidence="1">
    <name type="scientific">bioreactor metagenome</name>
    <dbReference type="NCBI Taxonomy" id="1076179"/>
    <lineage>
        <taxon>unclassified sequences</taxon>
        <taxon>metagenomes</taxon>
        <taxon>ecological metagenomes</taxon>
    </lineage>
</organism>
<dbReference type="InterPro" id="IPR000888">
    <property type="entry name" value="RmlC-like"/>
</dbReference>
<dbReference type="EC" id="5.1.3.13" evidence="1"/>
<dbReference type="AlphaFoldDB" id="A0A645ADF9"/>
<dbReference type="InterPro" id="IPR014710">
    <property type="entry name" value="RmlC-like_jellyroll"/>
</dbReference>
<comment type="caution">
    <text evidence="1">The sequence shown here is derived from an EMBL/GenBank/DDBJ whole genome shotgun (WGS) entry which is preliminary data.</text>
</comment>
<dbReference type="InterPro" id="IPR011051">
    <property type="entry name" value="RmlC_Cupin_sf"/>
</dbReference>
<dbReference type="SUPFAM" id="SSF51182">
    <property type="entry name" value="RmlC-like cupins"/>
    <property type="match status" value="1"/>
</dbReference>
<dbReference type="PANTHER" id="PTHR21047:SF2">
    <property type="entry name" value="THYMIDINE DIPHOSPHO-4-KETO-RHAMNOSE 3,5-EPIMERASE"/>
    <property type="match status" value="1"/>
</dbReference>
<accession>A0A645ADF9</accession>
<dbReference type="NCBIfam" id="TIGR01221">
    <property type="entry name" value="rmlC"/>
    <property type="match status" value="1"/>
</dbReference>
<dbReference type="EMBL" id="VSSQ01013323">
    <property type="protein sequence ID" value="MPM51242.1"/>
    <property type="molecule type" value="Genomic_DNA"/>
</dbReference>
<evidence type="ECO:0000313" key="1">
    <source>
        <dbReference type="EMBL" id="MPM51242.1"/>
    </source>
</evidence>
<name>A0A645ADF9_9ZZZZ</name>
<gene>
    <name evidence="1" type="primary">rfbC_15</name>
    <name evidence="1" type="ORF">SDC9_97990</name>
</gene>
<dbReference type="GO" id="GO:0005829">
    <property type="term" value="C:cytosol"/>
    <property type="evidence" value="ECO:0007669"/>
    <property type="project" value="TreeGrafter"/>
</dbReference>
<dbReference type="Pfam" id="PF00908">
    <property type="entry name" value="dTDP_sugar_isom"/>
    <property type="match status" value="1"/>
</dbReference>
<dbReference type="Gene3D" id="2.60.120.10">
    <property type="entry name" value="Jelly Rolls"/>
    <property type="match status" value="1"/>
</dbReference>
<dbReference type="PANTHER" id="PTHR21047">
    <property type="entry name" value="DTDP-6-DEOXY-D-GLUCOSE-3,5 EPIMERASE"/>
    <property type="match status" value="1"/>
</dbReference>
<protein>
    <submittedName>
        <fullName evidence="1">dTDP-4-dehydrorhamnose 3,5-epimerase</fullName>
        <ecNumber evidence="1">5.1.3.13</ecNumber>
    </submittedName>
</protein>
<dbReference type="GO" id="GO:0000271">
    <property type="term" value="P:polysaccharide biosynthetic process"/>
    <property type="evidence" value="ECO:0007669"/>
    <property type="project" value="TreeGrafter"/>
</dbReference>
<keyword evidence="1" id="KW-0413">Isomerase</keyword>